<keyword evidence="3" id="KW-0049">Antioxidant</keyword>
<dbReference type="Pfam" id="PF00255">
    <property type="entry name" value="GSHPx"/>
    <property type="match status" value="1"/>
</dbReference>
<evidence type="ECO:0000256" key="1">
    <source>
        <dbReference type="ARBA" id="ARBA00006926"/>
    </source>
</evidence>
<dbReference type="InterPro" id="IPR013766">
    <property type="entry name" value="Thioredoxin_domain"/>
</dbReference>
<evidence type="ECO:0000256" key="4">
    <source>
        <dbReference type="ARBA" id="ARBA00023002"/>
    </source>
</evidence>
<proteinExistence type="inferred from homology"/>
<dbReference type="EMBL" id="CP042198">
    <property type="protein sequence ID" value="QDS75974.1"/>
    <property type="molecule type" value="Genomic_DNA"/>
</dbReference>
<dbReference type="STRING" id="50376.A0A517LJZ3"/>
<evidence type="ECO:0000313" key="9">
    <source>
        <dbReference type="EMBL" id="QDS75974.1"/>
    </source>
</evidence>
<evidence type="ECO:0000256" key="2">
    <source>
        <dbReference type="ARBA" id="ARBA00022559"/>
    </source>
</evidence>
<dbReference type="PANTHER" id="PTHR11592">
    <property type="entry name" value="GLUTATHIONE PEROXIDASE"/>
    <property type="match status" value="1"/>
</dbReference>
<reference evidence="9 10" key="1">
    <citation type="submission" date="2019-07" db="EMBL/GenBank/DDBJ databases">
        <title>Finished genome of Venturia effusa.</title>
        <authorList>
            <person name="Young C.A."/>
            <person name="Cox M.P."/>
            <person name="Ganley A.R.D."/>
            <person name="David W.J."/>
        </authorList>
    </citation>
    <scope>NUCLEOTIDE SEQUENCE [LARGE SCALE GENOMIC DNA]</scope>
    <source>
        <strain evidence="10">albino</strain>
    </source>
</reference>
<comment type="catalytic activity">
    <reaction evidence="6">
        <text>a hydroperoxide + [thioredoxin]-dithiol = an alcohol + [thioredoxin]-disulfide + H2O</text>
        <dbReference type="Rhea" id="RHEA:62620"/>
        <dbReference type="Rhea" id="RHEA-COMP:10698"/>
        <dbReference type="Rhea" id="RHEA-COMP:10700"/>
        <dbReference type="ChEBI" id="CHEBI:15377"/>
        <dbReference type="ChEBI" id="CHEBI:29950"/>
        <dbReference type="ChEBI" id="CHEBI:30879"/>
        <dbReference type="ChEBI" id="CHEBI:35924"/>
        <dbReference type="ChEBI" id="CHEBI:50058"/>
        <dbReference type="EC" id="1.11.1.24"/>
    </reaction>
</comment>
<keyword evidence="5" id="KW-0676">Redox-active center</keyword>
<dbReference type="SUPFAM" id="SSF52833">
    <property type="entry name" value="Thioredoxin-like"/>
    <property type="match status" value="1"/>
</dbReference>
<name>A0A517LJZ3_9PEZI</name>
<evidence type="ECO:0000259" key="8">
    <source>
        <dbReference type="PROSITE" id="PS51352"/>
    </source>
</evidence>
<dbReference type="AlphaFoldDB" id="A0A517LJZ3"/>
<evidence type="ECO:0000256" key="7">
    <source>
        <dbReference type="RuleBase" id="RU000499"/>
    </source>
</evidence>
<evidence type="ECO:0000256" key="5">
    <source>
        <dbReference type="ARBA" id="ARBA00023284"/>
    </source>
</evidence>
<keyword evidence="2 7" id="KW-0575">Peroxidase</keyword>
<dbReference type="PROSITE" id="PS51352">
    <property type="entry name" value="THIOREDOXIN_2"/>
    <property type="match status" value="1"/>
</dbReference>
<dbReference type="Proteomes" id="UP000316270">
    <property type="component" value="Chromosome 14"/>
</dbReference>
<dbReference type="OrthoDB" id="446890at2759"/>
<dbReference type="CDD" id="cd00340">
    <property type="entry name" value="GSH_Peroxidase"/>
    <property type="match status" value="1"/>
</dbReference>
<protein>
    <recommendedName>
        <fullName evidence="7">Glutathione peroxidase</fullName>
    </recommendedName>
</protein>
<dbReference type="GO" id="GO:0034599">
    <property type="term" value="P:cellular response to oxidative stress"/>
    <property type="evidence" value="ECO:0007669"/>
    <property type="project" value="TreeGrafter"/>
</dbReference>
<keyword evidence="4 7" id="KW-0560">Oxidoreductase</keyword>
<dbReference type="PROSITE" id="PS00460">
    <property type="entry name" value="GLUTATHIONE_PEROXID_1"/>
    <property type="match status" value="1"/>
</dbReference>
<sequence length="234" mass="26221">MPLNVKRRAIIEKAARNFSTATSSSFTRQPHPLRTFNTTYTPRYILPVYPAIRRGFATTTTMASATTFFDFKPVDKKGSAYSLEQLKGKVVLVVNTASKCGFTPQFDGLEKLYKEVKAEHPNDFEIIGFPCNQFGGQDPGSNDEIQEFCKVNYGVSFPVLGKIDVNGDKADPVYEWMKNEKPGLLGLQRIKWNFEKFLIGRDGKVINRWASTTRPESLKKEIEAALAKAPAAKV</sequence>
<dbReference type="PANTHER" id="PTHR11592:SF78">
    <property type="entry name" value="GLUTATHIONE PEROXIDASE"/>
    <property type="match status" value="1"/>
</dbReference>
<dbReference type="PROSITE" id="PS00763">
    <property type="entry name" value="GLUTATHIONE_PEROXID_2"/>
    <property type="match status" value="1"/>
</dbReference>
<evidence type="ECO:0000313" key="10">
    <source>
        <dbReference type="Proteomes" id="UP000316270"/>
    </source>
</evidence>
<feature type="domain" description="Thioredoxin" evidence="8">
    <location>
        <begin position="62"/>
        <end position="227"/>
    </location>
</feature>
<dbReference type="GO" id="GO:0140824">
    <property type="term" value="F:thioredoxin-dependent peroxiredoxin activity"/>
    <property type="evidence" value="ECO:0007669"/>
    <property type="project" value="UniProtKB-EC"/>
</dbReference>
<evidence type="ECO:0000256" key="6">
    <source>
        <dbReference type="ARBA" id="ARBA00049091"/>
    </source>
</evidence>
<gene>
    <name evidence="9" type="ORF">FKW77_004039</name>
</gene>
<evidence type="ECO:0000256" key="3">
    <source>
        <dbReference type="ARBA" id="ARBA00022862"/>
    </source>
</evidence>
<dbReference type="FunFam" id="3.40.30.10:FF:000010">
    <property type="entry name" value="Glutathione peroxidase"/>
    <property type="match status" value="1"/>
</dbReference>
<dbReference type="InterPro" id="IPR036249">
    <property type="entry name" value="Thioredoxin-like_sf"/>
</dbReference>
<comment type="similarity">
    <text evidence="1 7">Belongs to the glutathione peroxidase family.</text>
</comment>
<keyword evidence="10" id="KW-1185">Reference proteome</keyword>
<dbReference type="InterPro" id="IPR000889">
    <property type="entry name" value="Glutathione_peroxidase"/>
</dbReference>
<dbReference type="PROSITE" id="PS51355">
    <property type="entry name" value="GLUTATHIONE_PEROXID_3"/>
    <property type="match status" value="1"/>
</dbReference>
<accession>A0A517LJZ3</accession>
<dbReference type="InterPro" id="IPR029760">
    <property type="entry name" value="GPX_CS"/>
</dbReference>
<dbReference type="PRINTS" id="PR01011">
    <property type="entry name" value="GLUTPROXDASE"/>
</dbReference>
<organism evidence="9 10">
    <name type="scientific">Venturia effusa</name>
    <dbReference type="NCBI Taxonomy" id="50376"/>
    <lineage>
        <taxon>Eukaryota</taxon>
        <taxon>Fungi</taxon>
        <taxon>Dikarya</taxon>
        <taxon>Ascomycota</taxon>
        <taxon>Pezizomycotina</taxon>
        <taxon>Dothideomycetes</taxon>
        <taxon>Pleosporomycetidae</taxon>
        <taxon>Venturiales</taxon>
        <taxon>Venturiaceae</taxon>
        <taxon>Venturia</taxon>
    </lineage>
</organism>
<dbReference type="InterPro" id="IPR029759">
    <property type="entry name" value="GPX_AS"/>
</dbReference>
<dbReference type="Gene3D" id="3.40.30.10">
    <property type="entry name" value="Glutaredoxin"/>
    <property type="match status" value="1"/>
</dbReference>